<sequence>DPQLPSSSEPRAPIKRMASDIQKAVTTVASRAAAEYFNDLRSIAQFRIPDIDSNGQPSVDVRSKQSKIVGPQLSFHQNEPKLFVLHYSGVLYECSFQPDCDPSLGAQDCGFVCATTWFATRPDFKVQGECTVTTVAGGAMDGDQEAEEWQLL</sequence>
<evidence type="ECO:0000313" key="1">
    <source>
        <dbReference type="EMBL" id="CAE8682650.1"/>
    </source>
</evidence>
<reference evidence="1" key="1">
    <citation type="submission" date="2021-02" db="EMBL/GenBank/DDBJ databases">
        <authorList>
            <person name="Dougan E. K."/>
            <person name="Rhodes N."/>
            <person name="Thang M."/>
            <person name="Chan C."/>
        </authorList>
    </citation>
    <scope>NUCLEOTIDE SEQUENCE</scope>
</reference>
<feature type="non-terminal residue" evidence="1">
    <location>
        <position position="152"/>
    </location>
</feature>
<organism evidence="1 2">
    <name type="scientific">Polarella glacialis</name>
    <name type="common">Dinoflagellate</name>
    <dbReference type="NCBI Taxonomy" id="89957"/>
    <lineage>
        <taxon>Eukaryota</taxon>
        <taxon>Sar</taxon>
        <taxon>Alveolata</taxon>
        <taxon>Dinophyceae</taxon>
        <taxon>Suessiales</taxon>
        <taxon>Suessiaceae</taxon>
        <taxon>Polarella</taxon>
    </lineage>
</organism>
<proteinExistence type="predicted"/>
<name>A0A813JSV8_POLGL</name>
<dbReference type="AlphaFoldDB" id="A0A813JSV8"/>
<accession>A0A813JSV8</accession>
<gene>
    <name evidence="1" type="ORF">PGLA2088_LOCUS23046</name>
</gene>
<comment type="caution">
    <text evidence="1">The sequence shown here is derived from an EMBL/GenBank/DDBJ whole genome shotgun (WGS) entry which is preliminary data.</text>
</comment>
<evidence type="ECO:0000313" key="2">
    <source>
        <dbReference type="Proteomes" id="UP000626109"/>
    </source>
</evidence>
<dbReference type="Proteomes" id="UP000626109">
    <property type="component" value="Unassembled WGS sequence"/>
</dbReference>
<dbReference type="EMBL" id="CAJNNW010026091">
    <property type="protein sequence ID" value="CAE8682650.1"/>
    <property type="molecule type" value="Genomic_DNA"/>
</dbReference>
<protein>
    <submittedName>
        <fullName evidence="1">Uncharacterized protein</fullName>
    </submittedName>
</protein>